<dbReference type="PANTHER" id="PTHR10288">
    <property type="entry name" value="KH DOMAIN CONTAINING RNA BINDING PROTEIN"/>
    <property type="match status" value="1"/>
</dbReference>
<feature type="compositionally biased region" description="Gly residues" evidence="3">
    <location>
        <begin position="314"/>
        <end position="336"/>
    </location>
</feature>
<dbReference type="Gene3D" id="3.30.1370.10">
    <property type="entry name" value="K Homology domain, type 1"/>
    <property type="match status" value="2"/>
</dbReference>
<dbReference type="SUPFAM" id="SSF54791">
    <property type="entry name" value="Eukaryotic type KH-domain (KH-domain type I)"/>
    <property type="match status" value="2"/>
</dbReference>
<evidence type="ECO:0000256" key="2">
    <source>
        <dbReference type="PROSITE-ProRule" id="PRU00117"/>
    </source>
</evidence>
<dbReference type="Proteomes" id="UP000054558">
    <property type="component" value="Unassembled WGS sequence"/>
</dbReference>
<dbReference type="OrthoDB" id="5204190at2759"/>
<feature type="compositionally biased region" description="Basic and acidic residues" evidence="3">
    <location>
        <begin position="304"/>
        <end position="313"/>
    </location>
</feature>
<evidence type="ECO:0000313" key="5">
    <source>
        <dbReference type="EMBL" id="GAQ81183.1"/>
    </source>
</evidence>
<dbReference type="STRING" id="105231.A0A1Y1HSU6"/>
<accession>A0A1Y1HSU6</accession>
<dbReference type="GO" id="GO:0005634">
    <property type="term" value="C:nucleus"/>
    <property type="evidence" value="ECO:0000318"/>
    <property type="project" value="GO_Central"/>
</dbReference>
<feature type="domain" description="K Homology" evidence="4">
    <location>
        <begin position="227"/>
        <end position="300"/>
    </location>
</feature>
<feature type="region of interest" description="Disordered" evidence="3">
    <location>
        <begin position="1"/>
        <end position="143"/>
    </location>
</feature>
<protein>
    <recommendedName>
        <fullName evidence="4">K Homology domain-containing protein</fullName>
    </recommendedName>
</protein>
<dbReference type="GO" id="GO:0010468">
    <property type="term" value="P:regulation of gene expression"/>
    <property type="evidence" value="ECO:0000318"/>
    <property type="project" value="GO_Central"/>
</dbReference>
<dbReference type="EMBL" id="DF237022">
    <property type="protein sequence ID" value="GAQ81183.1"/>
    <property type="molecule type" value="Genomic_DNA"/>
</dbReference>
<evidence type="ECO:0000256" key="3">
    <source>
        <dbReference type="SAM" id="MobiDB-lite"/>
    </source>
</evidence>
<dbReference type="OMA" id="TIRNMQS"/>
<evidence type="ECO:0000256" key="1">
    <source>
        <dbReference type="ARBA" id="ARBA00022737"/>
    </source>
</evidence>
<evidence type="ECO:0000313" key="6">
    <source>
        <dbReference type="Proteomes" id="UP000054558"/>
    </source>
</evidence>
<dbReference type="GO" id="GO:0003729">
    <property type="term" value="F:mRNA binding"/>
    <property type="evidence" value="ECO:0000318"/>
    <property type="project" value="GO_Central"/>
</dbReference>
<reference evidence="5 6" key="1">
    <citation type="journal article" date="2014" name="Nat. Commun.">
        <title>Klebsormidium flaccidum genome reveals primary factors for plant terrestrial adaptation.</title>
        <authorList>
            <person name="Hori K."/>
            <person name="Maruyama F."/>
            <person name="Fujisawa T."/>
            <person name="Togashi T."/>
            <person name="Yamamoto N."/>
            <person name="Seo M."/>
            <person name="Sato S."/>
            <person name="Yamada T."/>
            <person name="Mori H."/>
            <person name="Tajima N."/>
            <person name="Moriyama T."/>
            <person name="Ikeuchi M."/>
            <person name="Watanabe M."/>
            <person name="Wada H."/>
            <person name="Kobayashi K."/>
            <person name="Saito M."/>
            <person name="Masuda T."/>
            <person name="Sasaki-Sekimoto Y."/>
            <person name="Mashiguchi K."/>
            <person name="Awai K."/>
            <person name="Shimojima M."/>
            <person name="Masuda S."/>
            <person name="Iwai M."/>
            <person name="Nobusawa T."/>
            <person name="Narise T."/>
            <person name="Kondo S."/>
            <person name="Saito H."/>
            <person name="Sato R."/>
            <person name="Murakawa M."/>
            <person name="Ihara Y."/>
            <person name="Oshima-Yamada Y."/>
            <person name="Ohtaka K."/>
            <person name="Satoh M."/>
            <person name="Sonobe K."/>
            <person name="Ishii M."/>
            <person name="Ohtani R."/>
            <person name="Kanamori-Sato M."/>
            <person name="Honoki R."/>
            <person name="Miyazaki D."/>
            <person name="Mochizuki H."/>
            <person name="Umetsu J."/>
            <person name="Higashi K."/>
            <person name="Shibata D."/>
            <person name="Kamiya Y."/>
            <person name="Sato N."/>
            <person name="Nakamura Y."/>
            <person name="Tabata S."/>
            <person name="Ida S."/>
            <person name="Kurokawa K."/>
            <person name="Ohta H."/>
        </authorList>
    </citation>
    <scope>NUCLEOTIDE SEQUENCE [LARGE SCALE GENOMIC DNA]</scope>
    <source>
        <strain evidence="5 6">NIES-2285</strain>
    </source>
</reference>
<dbReference type="GO" id="GO:0005737">
    <property type="term" value="C:cytoplasm"/>
    <property type="evidence" value="ECO:0000318"/>
    <property type="project" value="GO_Central"/>
</dbReference>
<dbReference type="InterPro" id="IPR004087">
    <property type="entry name" value="KH_dom"/>
</dbReference>
<dbReference type="PROSITE" id="PS50084">
    <property type="entry name" value="KH_TYPE_1"/>
    <property type="match status" value="2"/>
</dbReference>
<gene>
    <name evidence="5" type="ORF">KFL_000730200</name>
</gene>
<feature type="domain" description="K Homology" evidence="4">
    <location>
        <begin position="141"/>
        <end position="214"/>
    </location>
</feature>
<dbReference type="InterPro" id="IPR036612">
    <property type="entry name" value="KH_dom_type_1_sf"/>
</dbReference>
<proteinExistence type="predicted"/>
<keyword evidence="1" id="KW-0677">Repeat</keyword>
<feature type="region of interest" description="Disordered" evidence="3">
    <location>
        <begin position="299"/>
        <end position="350"/>
    </location>
</feature>
<keyword evidence="6" id="KW-1185">Reference proteome</keyword>
<evidence type="ECO:0000259" key="4">
    <source>
        <dbReference type="SMART" id="SM00322"/>
    </source>
</evidence>
<dbReference type="SMART" id="SM00322">
    <property type="entry name" value="KH"/>
    <property type="match status" value="2"/>
</dbReference>
<organism evidence="5 6">
    <name type="scientific">Klebsormidium nitens</name>
    <name type="common">Green alga</name>
    <name type="synonym">Ulothrix nitens</name>
    <dbReference type="NCBI Taxonomy" id="105231"/>
    <lineage>
        <taxon>Eukaryota</taxon>
        <taxon>Viridiplantae</taxon>
        <taxon>Streptophyta</taxon>
        <taxon>Klebsormidiophyceae</taxon>
        <taxon>Klebsormidiales</taxon>
        <taxon>Klebsormidiaceae</taxon>
        <taxon>Klebsormidium</taxon>
    </lineage>
</organism>
<keyword evidence="2" id="KW-0694">RNA-binding</keyword>
<name>A0A1Y1HSU6_KLENI</name>
<dbReference type="InterPro" id="IPR004088">
    <property type="entry name" value="KH_dom_type_1"/>
</dbReference>
<dbReference type="Pfam" id="PF00013">
    <property type="entry name" value="KH_1"/>
    <property type="match status" value="2"/>
</dbReference>
<dbReference type="AlphaFoldDB" id="A0A1Y1HSU6"/>
<sequence>MAEHEEAPGVEVEAAPGEAGGESVLGKRNLEEEAEGISDVPPPGGETEQPAPESAPVSNTEFQEATKRAAEIAARLGGGDPNKRPRTEGEEGANGSHAETGRPTGFSDAPAGYTPAPTGFSDGPPGGAPYQAPAVQSGGFGESTRKVQIPNAKVGLVIGKGGETIKQLQYQSQARIQVTRDQDTPPGAQYREIEVVGTDEAIAKAEQLINDIVNDVGGPGRALAAPGPDAVTMIVPNDKVGLIIGKGGETIKNLQNRSGARIQVQSDATLEPGATERTVTLSGNGQATAEAKRLIQEVISGERPPPRRYDDYGGRGGYRSGPPGGQWGGPQGGYRPPGGPPPYGGYSAPAPASYYGAPPSYAPQTYPGYDQSGYGYAAPAYGAAPAAPAAAPAYDYSAYQQPAAGAGGYDYSQQYQGYQQPGYYQAPADPASQGYYQAPAADGSAAAPAATYDYSQGGTAPAAAPTQ</sequence>